<protein>
    <submittedName>
        <fullName evidence="2">Uncharacterized protein</fullName>
    </submittedName>
</protein>
<evidence type="ECO:0000313" key="3">
    <source>
        <dbReference type="Proteomes" id="UP001139410"/>
    </source>
</evidence>
<name>A0A9X1QM84_9SPHN</name>
<sequence length="100" mass="11050">MTPASTEVNAIHLSNLVRRSGAKWRLIDAKVIVMDSTTILLVIVPLVLGLVFNAVKFMRFIGFVAGGGRRSAARNGQSDSHLSFDERVAERLRELQRDEG</sequence>
<feature type="transmembrane region" description="Helical" evidence="1">
    <location>
        <begin position="31"/>
        <end position="52"/>
    </location>
</feature>
<keyword evidence="3" id="KW-1185">Reference proteome</keyword>
<keyword evidence="1" id="KW-0812">Transmembrane</keyword>
<evidence type="ECO:0000256" key="1">
    <source>
        <dbReference type="SAM" id="Phobius"/>
    </source>
</evidence>
<evidence type="ECO:0000313" key="2">
    <source>
        <dbReference type="EMBL" id="MCF2514692.1"/>
    </source>
</evidence>
<keyword evidence="1" id="KW-0472">Membrane</keyword>
<dbReference type="RefSeq" id="WP_235067198.1">
    <property type="nucleotide sequence ID" value="NZ_JAKFGM010000002.1"/>
</dbReference>
<accession>A0A9X1QM84</accession>
<reference evidence="2" key="1">
    <citation type="submission" date="2022-01" db="EMBL/GenBank/DDBJ databases">
        <authorList>
            <person name="Jo J.-H."/>
            <person name="Im W.-T."/>
        </authorList>
    </citation>
    <scope>NUCLEOTIDE SEQUENCE</scope>
    <source>
        <strain evidence="2">G124</strain>
    </source>
</reference>
<gene>
    <name evidence="2" type="ORF">LVY65_06390</name>
</gene>
<organism evidence="2 3">
    <name type="scientific">Sphingomonas cremea</name>
    <dbReference type="NCBI Taxonomy" id="2904799"/>
    <lineage>
        <taxon>Bacteria</taxon>
        <taxon>Pseudomonadati</taxon>
        <taxon>Pseudomonadota</taxon>
        <taxon>Alphaproteobacteria</taxon>
        <taxon>Sphingomonadales</taxon>
        <taxon>Sphingomonadaceae</taxon>
        <taxon>Sphingomonas</taxon>
    </lineage>
</organism>
<comment type="caution">
    <text evidence="2">The sequence shown here is derived from an EMBL/GenBank/DDBJ whole genome shotgun (WGS) entry which is preliminary data.</text>
</comment>
<dbReference type="AlphaFoldDB" id="A0A9X1QM84"/>
<proteinExistence type="predicted"/>
<keyword evidence="1" id="KW-1133">Transmembrane helix</keyword>
<dbReference type="Proteomes" id="UP001139410">
    <property type="component" value="Unassembled WGS sequence"/>
</dbReference>
<dbReference type="EMBL" id="JAKFGM010000002">
    <property type="protein sequence ID" value="MCF2514692.1"/>
    <property type="molecule type" value="Genomic_DNA"/>
</dbReference>